<evidence type="ECO:0000259" key="1">
    <source>
        <dbReference type="PROSITE" id="PS51886"/>
    </source>
</evidence>
<keyword evidence="3" id="KW-1185">Reference proteome</keyword>
<comment type="caution">
    <text evidence="2">The sequence shown here is derived from an EMBL/GenBank/DDBJ whole genome shotgun (WGS) entry which is preliminary data.</text>
</comment>
<reference evidence="2 3" key="2">
    <citation type="journal article" date="2018" name="New Phytol.">
        <title>High intraspecific genome diversity in the model arbuscular mycorrhizal symbiont Rhizophagus irregularis.</title>
        <authorList>
            <person name="Chen E.C.H."/>
            <person name="Morin E."/>
            <person name="Beaudet D."/>
            <person name="Noel J."/>
            <person name="Yildirir G."/>
            <person name="Ndikumana S."/>
            <person name="Charron P."/>
            <person name="St-Onge C."/>
            <person name="Giorgi J."/>
            <person name="Kruger M."/>
            <person name="Marton T."/>
            <person name="Ropars J."/>
            <person name="Grigoriev I.V."/>
            <person name="Hainaut M."/>
            <person name="Henrissat B."/>
            <person name="Roux C."/>
            <person name="Martin F."/>
            <person name="Corradi N."/>
        </authorList>
    </citation>
    <scope>NUCLEOTIDE SEQUENCE [LARGE SCALE GENOMIC DNA]</scope>
    <source>
        <strain evidence="2 3">DAOM 197198</strain>
    </source>
</reference>
<dbReference type="EMBL" id="AUPC02000371">
    <property type="protein sequence ID" value="POG60776.1"/>
    <property type="molecule type" value="Genomic_DNA"/>
</dbReference>
<organism evidence="2 3">
    <name type="scientific">Rhizophagus irregularis (strain DAOM 181602 / DAOM 197198 / MUCL 43194)</name>
    <name type="common">Arbuscular mycorrhizal fungus</name>
    <name type="synonym">Glomus intraradices</name>
    <dbReference type="NCBI Taxonomy" id="747089"/>
    <lineage>
        <taxon>Eukaryota</taxon>
        <taxon>Fungi</taxon>
        <taxon>Fungi incertae sedis</taxon>
        <taxon>Mucoromycota</taxon>
        <taxon>Glomeromycotina</taxon>
        <taxon>Glomeromycetes</taxon>
        <taxon>Glomerales</taxon>
        <taxon>Glomeraceae</taxon>
        <taxon>Rhizophagus</taxon>
    </lineage>
</organism>
<dbReference type="Proteomes" id="UP000018888">
    <property type="component" value="Unassembled WGS sequence"/>
</dbReference>
<dbReference type="AlphaFoldDB" id="A0A2P4P5W3"/>
<feature type="non-terminal residue" evidence="2">
    <location>
        <position position="54"/>
    </location>
</feature>
<gene>
    <name evidence="2" type="ORF">GLOIN_2v1709988</name>
</gene>
<name>A0A2P4P5W3_RHIID</name>
<dbReference type="Pfam" id="PF07534">
    <property type="entry name" value="TLD"/>
    <property type="match status" value="1"/>
</dbReference>
<dbReference type="InterPro" id="IPR006571">
    <property type="entry name" value="TLDc_dom"/>
</dbReference>
<feature type="domain" description="TLDc" evidence="1">
    <location>
        <begin position="1"/>
        <end position="54"/>
    </location>
</feature>
<accession>A0A2P4P5W3</accession>
<sequence length="54" mass="6351">MHYDKRNIPYKFKLLYRSSRDGFNTASFHKNCDNKGPTIWIAKIQNSNQLIGGY</sequence>
<proteinExistence type="predicted"/>
<dbReference type="PROSITE" id="PS51886">
    <property type="entry name" value="TLDC"/>
    <property type="match status" value="1"/>
</dbReference>
<evidence type="ECO:0000313" key="3">
    <source>
        <dbReference type="Proteomes" id="UP000018888"/>
    </source>
</evidence>
<reference evidence="2 3" key="1">
    <citation type="journal article" date="2013" name="Proc. Natl. Acad. Sci. U.S.A.">
        <title>Genome of an arbuscular mycorrhizal fungus provides insight into the oldest plant symbiosis.</title>
        <authorList>
            <person name="Tisserant E."/>
            <person name="Malbreil M."/>
            <person name="Kuo A."/>
            <person name="Kohler A."/>
            <person name="Symeonidi A."/>
            <person name="Balestrini R."/>
            <person name="Charron P."/>
            <person name="Duensing N."/>
            <person name="Frei Dit Frey N."/>
            <person name="Gianinazzi-Pearson V."/>
            <person name="Gilbert L.B."/>
            <person name="Handa Y."/>
            <person name="Herr J.R."/>
            <person name="Hijri M."/>
            <person name="Koul R."/>
            <person name="Kawaguchi M."/>
            <person name="Krajinski F."/>
            <person name="Lammers P.J."/>
            <person name="Masclaux F.G."/>
            <person name="Murat C."/>
            <person name="Morin E."/>
            <person name="Ndikumana S."/>
            <person name="Pagni M."/>
            <person name="Petitpierre D."/>
            <person name="Requena N."/>
            <person name="Rosikiewicz P."/>
            <person name="Riley R."/>
            <person name="Saito K."/>
            <person name="San Clemente H."/>
            <person name="Shapiro H."/>
            <person name="van Tuinen D."/>
            <person name="Becard G."/>
            <person name="Bonfante P."/>
            <person name="Paszkowski U."/>
            <person name="Shachar-Hill Y.Y."/>
            <person name="Tuskan G.A."/>
            <person name="Young P.W."/>
            <person name="Sanders I.R."/>
            <person name="Henrissat B."/>
            <person name="Rensing S.A."/>
            <person name="Grigoriev I.V."/>
            <person name="Corradi N."/>
            <person name="Roux C."/>
            <person name="Martin F."/>
        </authorList>
    </citation>
    <scope>NUCLEOTIDE SEQUENCE [LARGE SCALE GENOMIC DNA]</scope>
    <source>
        <strain evidence="2 3">DAOM 197198</strain>
    </source>
</reference>
<evidence type="ECO:0000313" key="2">
    <source>
        <dbReference type="EMBL" id="POG60776.1"/>
    </source>
</evidence>
<protein>
    <recommendedName>
        <fullName evidence="1">TLDc domain-containing protein</fullName>
    </recommendedName>
</protein>